<keyword evidence="5" id="KW-0274">FAD</keyword>
<keyword evidence="13" id="KW-1185">Reference proteome</keyword>
<dbReference type="InterPro" id="IPR012727">
    <property type="entry name" value="Gly_oxidase_ThiO"/>
</dbReference>
<organism evidence="12 13">
    <name type="scientific">Cellvibrio japonicus (strain Ueda107)</name>
    <name type="common">Pseudomonas fluorescens subsp. cellulosa</name>
    <dbReference type="NCBI Taxonomy" id="498211"/>
    <lineage>
        <taxon>Bacteria</taxon>
        <taxon>Pseudomonadati</taxon>
        <taxon>Pseudomonadota</taxon>
        <taxon>Gammaproteobacteria</taxon>
        <taxon>Cellvibrionales</taxon>
        <taxon>Cellvibrionaceae</taxon>
        <taxon>Cellvibrio</taxon>
    </lineage>
</organism>
<dbReference type="InterPro" id="IPR023209">
    <property type="entry name" value="DAO"/>
</dbReference>
<evidence type="ECO:0000256" key="5">
    <source>
        <dbReference type="ARBA" id="ARBA00022827"/>
    </source>
</evidence>
<dbReference type="GO" id="GO:0009228">
    <property type="term" value="P:thiamine biosynthetic process"/>
    <property type="evidence" value="ECO:0007669"/>
    <property type="project" value="UniProtKB-KW"/>
</dbReference>
<sequence length="396" mass="44072">MLPIRYQPFLTHLSSPVICPRKQPQETSSVNPSSLHIAIAGAGLLGRLLAWRLAVAGHHISVFEAGSLLQPPQGQRAAAFTAAGMVAPLSEAVVSDADVYRMGLYALQRWPEWLAGLPPQETPLFHYQGSLVVAHPQDYPELDQFEQELRFVIPECRGYQRLDGVAIQQLEPDLNPGLQQGLFLAEEGHIHNRELMQQLGVELQRLGVAIHERTAVAVAPYRVHSQERQWQADCVIDCRGLGAKTQMPAQALRGVRGETLHVETREIHLQRPVRLMHPRYQLYAVPKPNHRFIIGATQIESEDSSPVSIQSSLELSSALYTLSPAFAEARIIELDTNLRPAFMDNMPRVIQQPGLITANGLFRHGYLLAPAVVDNVLALVHEQKDVPFSHPLNRVL</sequence>
<gene>
    <name evidence="12" type="primary">thiO</name>
    <name evidence="12" type="ordered locus">CJA_2106</name>
</gene>
<reference evidence="12 13" key="1">
    <citation type="journal article" date="2008" name="J. Bacteriol.">
        <title>Insights into plant cell wall degradation from the genome sequence of the soil bacterium Cellvibrio japonicus.</title>
        <authorList>
            <person name="Deboy R.T."/>
            <person name="Mongodin E.F."/>
            <person name="Fouts D.E."/>
            <person name="Tailford L.E."/>
            <person name="Khouri H."/>
            <person name="Emerson J.B."/>
            <person name="Mohamoud Y."/>
            <person name="Watkins K."/>
            <person name="Henrissat B."/>
            <person name="Gilbert H.J."/>
            <person name="Nelson K.E."/>
        </authorList>
    </citation>
    <scope>NUCLEOTIDE SEQUENCE [LARGE SCALE GENOMIC DNA]</scope>
    <source>
        <strain evidence="12 13">Ueda107</strain>
    </source>
</reference>
<dbReference type="PANTHER" id="PTHR11530">
    <property type="entry name" value="D-AMINO ACID OXIDASE"/>
    <property type="match status" value="1"/>
</dbReference>
<evidence type="ECO:0000256" key="7">
    <source>
        <dbReference type="ARBA" id="ARBA00023002"/>
    </source>
</evidence>
<dbReference type="SUPFAM" id="SSF54373">
    <property type="entry name" value="FAD-linked reductases, C-terminal domain"/>
    <property type="match status" value="1"/>
</dbReference>
<dbReference type="GO" id="GO:0071949">
    <property type="term" value="F:FAD binding"/>
    <property type="evidence" value="ECO:0007669"/>
    <property type="project" value="InterPro"/>
</dbReference>
<comment type="catalytic activity">
    <reaction evidence="10">
        <text>a D-alpha-amino acid + O2 + H2O = a 2-oxocarboxylate + H2O2 + NH4(+)</text>
        <dbReference type="Rhea" id="RHEA:21816"/>
        <dbReference type="ChEBI" id="CHEBI:15377"/>
        <dbReference type="ChEBI" id="CHEBI:15379"/>
        <dbReference type="ChEBI" id="CHEBI:16240"/>
        <dbReference type="ChEBI" id="CHEBI:28938"/>
        <dbReference type="ChEBI" id="CHEBI:35179"/>
        <dbReference type="ChEBI" id="CHEBI:59871"/>
        <dbReference type="EC" id="1.4.3.3"/>
    </reaction>
    <physiologicalReaction direction="left-to-right" evidence="10">
        <dbReference type="Rhea" id="RHEA:21817"/>
    </physiologicalReaction>
</comment>
<protein>
    <recommendedName>
        <fullName evidence="9">D-amino-acid oxidase</fullName>
        <ecNumber evidence="8">1.4.3.3</ecNumber>
    </recommendedName>
</protein>
<dbReference type="GO" id="GO:0009229">
    <property type="term" value="P:thiamine diphosphate biosynthetic process"/>
    <property type="evidence" value="ECO:0007669"/>
    <property type="project" value="UniProtKB-UniPathway"/>
</dbReference>
<dbReference type="AlphaFoldDB" id="B3PIG6"/>
<dbReference type="PANTHER" id="PTHR11530:SF11">
    <property type="entry name" value="D-ASPARTATE OXIDASE"/>
    <property type="match status" value="1"/>
</dbReference>
<dbReference type="eggNOG" id="COG0665">
    <property type="taxonomic scope" value="Bacteria"/>
</dbReference>
<dbReference type="KEGG" id="cja:CJA_2106"/>
<comment type="pathway">
    <text evidence="2">Cofactor biosynthesis; thiamine diphosphate biosynthesis.</text>
</comment>
<dbReference type="Gene3D" id="3.50.50.60">
    <property type="entry name" value="FAD/NAD(P)-binding domain"/>
    <property type="match status" value="1"/>
</dbReference>
<evidence type="ECO:0000313" key="13">
    <source>
        <dbReference type="Proteomes" id="UP000001036"/>
    </source>
</evidence>
<feature type="domain" description="FAD dependent oxidoreductase" evidence="11">
    <location>
        <begin position="37"/>
        <end position="372"/>
    </location>
</feature>
<keyword evidence="4" id="KW-0285">Flavoprotein</keyword>
<evidence type="ECO:0000256" key="4">
    <source>
        <dbReference type="ARBA" id="ARBA00022630"/>
    </source>
</evidence>
<evidence type="ECO:0000259" key="11">
    <source>
        <dbReference type="Pfam" id="PF01266"/>
    </source>
</evidence>
<evidence type="ECO:0000256" key="8">
    <source>
        <dbReference type="ARBA" id="ARBA00039101"/>
    </source>
</evidence>
<dbReference type="STRING" id="498211.CJA_2106"/>
<proteinExistence type="inferred from homology"/>
<dbReference type="InterPro" id="IPR006076">
    <property type="entry name" value="FAD-dep_OxRdtase"/>
</dbReference>
<dbReference type="NCBIfam" id="TIGR02352">
    <property type="entry name" value="thiamin_ThiO"/>
    <property type="match status" value="1"/>
</dbReference>
<evidence type="ECO:0000256" key="10">
    <source>
        <dbReference type="ARBA" id="ARBA00049547"/>
    </source>
</evidence>
<evidence type="ECO:0000256" key="2">
    <source>
        <dbReference type="ARBA" id="ARBA00004948"/>
    </source>
</evidence>
<dbReference type="Gene3D" id="3.30.9.10">
    <property type="entry name" value="D-Amino Acid Oxidase, subunit A, domain 2"/>
    <property type="match status" value="1"/>
</dbReference>
<dbReference type="GO" id="GO:0046416">
    <property type="term" value="P:D-amino acid metabolic process"/>
    <property type="evidence" value="ECO:0007669"/>
    <property type="project" value="InterPro"/>
</dbReference>
<comment type="cofactor">
    <cofactor evidence="1">
        <name>FAD</name>
        <dbReference type="ChEBI" id="CHEBI:57692"/>
    </cofactor>
</comment>
<name>B3PIG6_CELJU</name>
<dbReference type="HOGENOM" id="CLU_007884_1_0_6"/>
<evidence type="ECO:0000313" key="12">
    <source>
        <dbReference type="EMBL" id="ACE85231.1"/>
    </source>
</evidence>
<keyword evidence="7 12" id="KW-0560">Oxidoreductase</keyword>
<evidence type="ECO:0000256" key="6">
    <source>
        <dbReference type="ARBA" id="ARBA00022977"/>
    </source>
</evidence>
<evidence type="ECO:0000256" key="9">
    <source>
        <dbReference type="ARBA" id="ARBA00039751"/>
    </source>
</evidence>
<dbReference type="GO" id="GO:0003884">
    <property type="term" value="F:D-amino-acid oxidase activity"/>
    <property type="evidence" value="ECO:0007669"/>
    <property type="project" value="UniProtKB-EC"/>
</dbReference>
<dbReference type="UniPathway" id="UPA00060"/>
<comment type="similarity">
    <text evidence="3">Belongs to the DAMOX/DASOX family.</text>
</comment>
<accession>B3PIG6</accession>
<dbReference type="Proteomes" id="UP000001036">
    <property type="component" value="Chromosome"/>
</dbReference>
<dbReference type="InterPro" id="IPR036188">
    <property type="entry name" value="FAD/NAD-bd_sf"/>
</dbReference>
<keyword evidence="6" id="KW-0784">Thiamine biosynthesis</keyword>
<evidence type="ECO:0000256" key="1">
    <source>
        <dbReference type="ARBA" id="ARBA00001974"/>
    </source>
</evidence>
<dbReference type="Pfam" id="PF01266">
    <property type="entry name" value="DAO"/>
    <property type="match status" value="1"/>
</dbReference>
<dbReference type="SUPFAM" id="SSF51905">
    <property type="entry name" value="FAD/NAD(P)-binding domain"/>
    <property type="match status" value="1"/>
</dbReference>
<evidence type="ECO:0000256" key="3">
    <source>
        <dbReference type="ARBA" id="ARBA00006730"/>
    </source>
</evidence>
<dbReference type="EMBL" id="CP000934">
    <property type="protein sequence ID" value="ACE85231.1"/>
    <property type="molecule type" value="Genomic_DNA"/>
</dbReference>
<dbReference type="EC" id="1.4.3.3" evidence="8"/>